<evidence type="ECO:0000256" key="1">
    <source>
        <dbReference type="ARBA" id="ARBA00022553"/>
    </source>
</evidence>
<dbReference type="InterPro" id="IPR058245">
    <property type="entry name" value="NreC/VraR/RcsB-like_REC"/>
</dbReference>
<dbReference type="Gene3D" id="3.40.50.2300">
    <property type="match status" value="1"/>
</dbReference>
<accession>A0AA41W465</accession>
<keyword evidence="2" id="KW-0238">DNA-binding</keyword>
<name>A0AA41W465_9GAMM</name>
<dbReference type="GO" id="GO:0003677">
    <property type="term" value="F:DNA binding"/>
    <property type="evidence" value="ECO:0007669"/>
    <property type="project" value="UniProtKB-KW"/>
</dbReference>
<dbReference type="AlphaFoldDB" id="A0AA41W465"/>
<proteinExistence type="predicted"/>
<dbReference type="PROSITE" id="PS50043">
    <property type="entry name" value="HTH_LUXR_2"/>
    <property type="match status" value="1"/>
</dbReference>
<dbReference type="GO" id="GO:0000160">
    <property type="term" value="P:phosphorelay signal transduction system"/>
    <property type="evidence" value="ECO:0007669"/>
    <property type="project" value="InterPro"/>
</dbReference>
<dbReference type="SUPFAM" id="SSF46894">
    <property type="entry name" value="C-terminal effector domain of the bipartite response regulators"/>
    <property type="match status" value="1"/>
</dbReference>
<sequence>MIRIALIDDQALIRDGIARLIELNPDHQVVWQAEHGQQALERLNAAPEQVDLIISDIRMPVMDGIQFVEQLRAQEHPHAVLMLTTFDEHELFVRALQAGINGFLLKDVTVEKLEEAIVTIAQGGFLAEPELLNRKYLPHNESENATPAAYEKLTDKERQILRYLAAGFSNKEIAAAICLAEGTVKNSISSILTKLHSRDRTQAVIKALRLQLI</sequence>
<gene>
    <name evidence="6" type="ORF">NAF29_01965</name>
</gene>
<dbReference type="Proteomes" id="UP001165393">
    <property type="component" value="Unassembled WGS sequence"/>
</dbReference>
<dbReference type="InterPro" id="IPR000792">
    <property type="entry name" value="Tscrpt_reg_LuxR_C"/>
</dbReference>
<evidence type="ECO:0000313" key="6">
    <source>
        <dbReference type="EMBL" id="MCM2678437.1"/>
    </source>
</evidence>
<dbReference type="CDD" id="cd17535">
    <property type="entry name" value="REC_NarL-like"/>
    <property type="match status" value="1"/>
</dbReference>
<dbReference type="InterPro" id="IPR039420">
    <property type="entry name" value="WalR-like"/>
</dbReference>
<dbReference type="InterPro" id="IPR001789">
    <property type="entry name" value="Sig_transdc_resp-reg_receiver"/>
</dbReference>
<evidence type="ECO:0000313" key="7">
    <source>
        <dbReference type="Proteomes" id="UP001165393"/>
    </source>
</evidence>
<organism evidence="6 7">
    <name type="scientific">Echinimonas agarilytica</name>
    <dbReference type="NCBI Taxonomy" id="1215918"/>
    <lineage>
        <taxon>Bacteria</taxon>
        <taxon>Pseudomonadati</taxon>
        <taxon>Pseudomonadota</taxon>
        <taxon>Gammaproteobacteria</taxon>
        <taxon>Alteromonadales</taxon>
        <taxon>Echinimonadaceae</taxon>
        <taxon>Echinimonas</taxon>
    </lineage>
</organism>
<dbReference type="PROSITE" id="PS50110">
    <property type="entry name" value="RESPONSE_REGULATORY"/>
    <property type="match status" value="1"/>
</dbReference>
<feature type="modified residue" description="4-aspartylphosphate" evidence="3">
    <location>
        <position position="56"/>
    </location>
</feature>
<protein>
    <submittedName>
        <fullName evidence="6">Response regulator transcription factor</fullName>
    </submittedName>
</protein>
<dbReference type="CDD" id="cd06170">
    <property type="entry name" value="LuxR_C_like"/>
    <property type="match status" value="1"/>
</dbReference>
<dbReference type="PROSITE" id="PS00622">
    <property type="entry name" value="HTH_LUXR_1"/>
    <property type="match status" value="1"/>
</dbReference>
<dbReference type="EMBL" id="JAMQGP010000001">
    <property type="protein sequence ID" value="MCM2678437.1"/>
    <property type="molecule type" value="Genomic_DNA"/>
</dbReference>
<reference evidence="6 7" key="1">
    <citation type="journal article" date="2013" name="Antonie Van Leeuwenhoek">
        <title>Echinimonas agarilytica gen. nov., sp. nov., a new gammaproteobacterium isolated from the sea urchin Strongylocentrotus intermedius.</title>
        <authorList>
            <person name="Nedashkovskaya O.I."/>
            <person name="Stenkova A.M."/>
            <person name="Zhukova N.V."/>
            <person name="Van Trappen S."/>
            <person name="Lee J.S."/>
            <person name="Kim S.B."/>
        </authorList>
    </citation>
    <scope>NUCLEOTIDE SEQUENCE [LARGE SCALE GENOMIC DNA]</scope>
    <source>
        <strain evidence="6 7">KMM 6351</strain>
    </source>
</reference>
<evidence type="ECO:0000259" key="5">
    <source>
        <dbReference type="PROSITE" id="PS50110"/>
    </source>
</evidence>
<evidence type="ECO:0000256" key="3">
    <source>
        <dbReference type="PROSITE-ProRule" id="PRU00169"/>
    </source>
</evidence>
<feature type="domain" description="HTH luxR-type" evidence="4">
    <location>
        <begin position="146"/>
        <end position="211"/>
    </location>
</feature>
<dbReference type="RefSeq" id="WP_251259804.1">
    <property type="nucleotide sequence ID" value="NZ_JAMQGP010000001.1"/>
</dbReference>
<dbReference type="SMART" id="SM00421">
    <property type="entry name" value="HTH_LUXR"/>
    <property type="match status" value="1"/>
</dbReference>
<keyword evidence="7" id="KW-1185">Reference proteome</keyword>
<dbReference type="SMART" id="SM00448">
    <property type="entry name" value="REC"/>
    <property type="match status" value="1"/>
</dbReference>
<evidence type="ECO:0000259" key="4">
    <source>
        <dbReference type="PROSITE" id="PS50043"/>
    </source>
</evidence>
<dbReference type="InterPro" id="IPR016032">
    <property type="entry name" value="Sig_transdc_resp-reg_C-effctor"/>
</dbReference>
<dbReference type="Pfam" id="PF00072">
    <property type="entry name" value="Response_reg"/>
    <property type="match status" value="1"/>
</dbReference>
<comment type="caution">
    <text evidence="6">The sequence shown here is derived from an EMBL/GenBank/DDBJ whole genome shotgun (WGS) entry which is preliminary data.</text>
</comment>
<dbReference type="GO" id="GO:0006355">
    <property type="term" value="P:regulation of DNA-templated transcription"/>
    <property type="evidence" value="ECO:0007669"/>
    <property type="project" value="InterPro"/>
</dbReference>
<dbReference type="SUPFAM" id="SSF52172">
    <property type="entry name" value="CheY-like"/>
    <property type="match status" value="1"/>
</dbReference>
<dbReference type="PANTHER" id="PTHR43214">
    <property type="entry name" value="TWO-COMPONENT RESPONSE REGULATOR"/>
    <property type="match status" value="1"/>
</dbReference>
<feature type="domain" description="Response regulatory" evidence="5">
    <location>
        <begin position="3"/>
        <end position="121"/>
    </location>
</feature>
<evidence type="ECO:0000256" key="2">
    <source>
        <dbReference type="ARBA" id="ARBA00023125"/>
    </source>
</evidence>
<keyword evidence="1 3" id="KW-0597">Phosphoprotein</keyword>
<dbReference type="PRINTS" id="PR00038">
    <property type="entry name" value="HTHLUXR"/>
</dbReference>
<dbReference type="InterPro" id="IPR011006">
    <property type="entry name" value="CheY-like_superfamily"/>
</dbReference>
<dbReference type="Pfam" id="PF00196">
    <property type="entry name" value="GerE"/>
    <property type="match status" value="1"/>
</dbReference>